<dbReference type="PIRSF" id="PIRSF002741">
    <property type="entry name" value="MppA"/>
    <property type="match status" value="1"/>
</dbReference>
<dbReference type="SUPFAM" id="SSF53850">
    <property type="entry name" value="Periplasmic binding protein-like II"/>
    <property type="match status" value="1"/>
</dbReference>
<gene>
    <name evidence="3" type="ORF">K8F61_00530</name>
</gene>
<evidence type="ECO:0000259" key="2">
    <source>
        <dbReference type="Pfam" id="PF00496"/>
    </source>
</evidence>
<dbReference type="InterPro" id="IPR030678">
    <property type="entry name" value="Peptide/Ni-bd"/>
</dbReference>
<accession>A0ABY3RS18</accession>
<keyword evidence="1" id="KW-0472">Membrane</keyword>
<feature type="domain" description="Solute-binding protein family 5" evidence="2">
    <location>
        <begin position="99"/>
        <end position="448"/>
    </location>
</feature>
<keyword evidence="1" id="KW-1133">Transmembrane helix</keyword>
<dbReference type="Pfam" id="PF00496">
    <property type="entry name" value="SBP_bac_5"/>
    <property type="match status" value="1"/>
</dbReference>
<dbReference type="CDD" id="cd08509">
    <property type="entry name" value="PBP2_TmCBP_oligosaccharides_like"/>
    <property type="match status" value="1"/>
</dbReference>
<reference evidence="3 4" key="1">
    <citation type="submission" date="2023-01" db="EMBL/GenBank/DDBJ databases">
        <title>Characterization of estradiol degrading bacteria Microbacterium sp. MZT7 and reveal degrading genes through genome analysis.</title>
        <authorList>
            <person name="Hao P."/>
            <person name="Gao Y."/>
        </authorList>
    </citation>
    <scope>NUCLEOTIDE SEQUENCE [LARGE SCALE GENOMIC DNA]</scope>
    <source>
        <strain evidence="3 4">MZT7</strain>
    </source>
</reference>
<evidence type="ECO:0000256" key="1">
    <source>
        <dbReference type="SAM" id="Phobius"/>
    </source>
</evidence>
<proteinExistence type="predicted"/>
<organism evidence="3 4">
    <name type="scientific">Microbacterium resistens</name>
    <dbReference type="NCBI Taxonomy" id="156977"/>
    <lineage>
        <taxon>Bacteria</taxon>
        <taxon>Bacillati</taxon>
        <taxon>Actinomycetota</taxon>
        <taxon>Actinomycetes</taxon>
        <taxon>Micrococcales</taxon>
        <taxon>Microbacteriaceae</taxon>
        <taxon>Microbacterium</taxon>
    </lineage>
</organism>
<dbReference type="InterPro" id="IPR000914">
    <property type="entry name" value="SBP_5_dom"/>
</dbReference>
<protein>
    <submittedName>
        <fullName evidence="3">ABC transporter substrate-binding protein</fullName>
    </submittedName>
</protein>
<dbReference type="Gene3D" id="3.40.190.10">
    <property type="entry name" value="Periplasmic binding protein-like II"/>
    <property type="match status" value="1"/>
</dbReference>
<dbReference type="EMBL" id="CP082781">
    <property type="protein sequence ID" value="UGS26759.1"/>
    <property type="molecule type" value="Genomic_DNA"/>
</dbReference>
<dbReference type="Gene3D" id="3.10.105.10">
    <property type="entry name" value="Dipeptide-binding Protein, Domain 3"/>
    <property type="match status" value="1"/>
</dbReference>
<dbReference type="InterPro" id="IPR039424">
    <property type="entry name" value="SBP_5"/>
</dbReference>
<dbReference type="Proteomes" id="UP001199642">
    <property type="component" value="Chromosome"/>
</dbReference>
<keyword evidence="4" id="KW-1185">Reference proteome</keyword>
<dbReference type="Gene3D" id="3.90.76.10">
    <property type="entry name" value="Dipeptide-binding Protein, Domain 1"/>
    <property type="match status" value="1"/>
</dbReference>
<name>A0ABY3RS18_9MICO</name>
<evidence type="ECO:0000313" key="3">
    <source>
        <dbReference type="EMBL" id="UGS26759.1"/>
    </source>
</evidence>
<sequence>MTETTWGHTVTQTHRSGRWRRIAAAGLAAAALALSGCSIQITSQPDPSIGDDTMLINADHGNPLFTRNFNPYLTNTRTASRWIYEPLILINPLDGARNPWLATDWAQPDARTIVMTLREGVEWSDGTPFTADDVAFTFQMLKDTPSLDIKGAWQHIDTIETSGDTVTFRLKSEDAPSLSIIGQTLIVPEHIWSEVKDPGTWRNEEPVGTGPFVLGNYNDQQYSMDKYDGYWQADKVQIEHVLLPSTNTQLDTVSRGYDWAYSFMSDIEGTWGAASPHNQWWFPAGGVISLMPNLEKAPFDDVNVRRGISLALDREAIAETASEGYMQAAGQTGLILPNQEEYLDPSIPDQGMIAQDREAALAAFAASGYTLQGDRLVGQDGSPLEFSLTTANGYSDWTRAAQAVQRQLDEVGITVKLVLPQPAGYQSAISNGDFEMAIGGMGNGDVFQAFNSLLSSDFYVPTGEATSNNFQRYRSDRADALLAEYRSTVDEGRQAEIVRELQGIVYDELPVIGMYYGGIWGLFNDAKFTGWPSAEDPYMIPQNYDSAPLMIFTRLQRTDEEAGE</sequence>
<keyword evidence="1" id="KW-0812">Transmembrane</keyword>
<evidence type="ECO:0000313" key="4">
    <source>
        <dbReference type="Proteomes" id="UP001199642"/>
    </source>
</evidence>
<dbReference type="PANTHER" id="PTHR30290">
    <property type="entry name" value="PERIPLASMIC BINDING COMPONENT OF ABC TRANSPORTER"/>
    <property type="match status" value="1"/>
</dbReference>
<feature type="transmembrane region" description="Helical" evidence="1">
    <location>
        <begin position="22"/>
        <end position="41"/>
    </location>
</feature>